<name>A0A9P0Z3T1_CUSEU</name>
<dbReference type="AlphaFoldDB" id="A0A9P0Z3T1"/>
<dbReference type="EMBL" id="CAMAPE010000019">
    <property type="protein sequence ID" value="CAH9088086.1"/>
    <property type="molecule type" value="Genomic_DNA"/>
</dbReference>
<reference evidence="8" key="1">
    <citation type="submission" date="2022-07" db="EMBL/GenBank/DDBJ databases">
        <authorList>
            <person name="Macas J."/>
            <person name="Novak P."/>
            <person name="Neumann P."/>
        </authorList>
    </citation>
    <scope>NUCLEOTIDE SEQUENCE</scope>
</reference>
<dbReference type="OrthoDB" id="285308at2759"/>
<evidence type="ECO:0000256" key="5">
    <source>
        <dbReference type="ARBA" id="ARBA00023049"/>
    </source>
</evidence>
<dbReference type="EC" id="3.4.24.-" evidence="6"/>
<evidence type="ECO:0000256" key="7">
    <source>
        <dbReference type="SAM" id="MobiDB-lite"/>
    </source>
</evidence>
<keyword evidence="3 6" id="KW-0479">Metal-binding</keyword>
<dbReference type="GO" id="GO:0034982">
    <property type="term" value="P:mitochondrial protein processing"/>
    <property type="evidence" value="ECO:0007669"/>
    <property type="project" value="TreeGrafter"/>
</dbReference>
<evidence type="ECO:0000256" key="3">
    <source>
        <dbReference type="ARBA" id="ARBA00022723"/>
    </source>
</evidence>
<keyword evidence="5 6" id="KW-0482">Metalloprotease</keyword>
<sequence length="195" mass="21829">MEDGTRSGSFASDGSSSSKDGMTVDDCQKMIQRSLRTPKVRFLMDHMKKAGCEISSDFIKANQCDAMVSGGYLQGKGIVICSNHLSLQDEVTQVILHELIHAYDECQTANLNWADCAHHMCSEIRANHLSGDCNFKRELLRGYLKIGGHEQDCVRRRALKSVKSNPYCSETAAKDAMQVVWDICYNDTRPFDKIP</sequence>
<feature type="compositionally biased region" description="Low complexity" evidence="7">
    <location>
        <begin position="7"/>
        <end position="21"/>
    </location>
</feature>
<keyword evidence="9" id="KW-1185">Reference proteome</keyword>
<dbReference type="PANTHER" id="PTHR21711:SF0">
    <property type="entry name" value="MITOCHONDRIAL INNER MEMBRANE PROTEASE ATP23 HOMOLOG"/>
    <property type="match status" value="1"/>
</dbReference>
<keyword evidence="2 6" id="KW-0645">Protease</keyword>
<proteinExistence type="inferred from homology"/>
<keyword evidence="4 6" id="KW-0378">Hydrolase</keyword>
<evidence type="ECO:0000313" key="9">
    <source>
        <dbReference type="Proteomes" id="UP001152484"/>
    </source>
</evidence>
<feature type="region of interest" description="Disordered" evidence="7">
    <location>
        <begin position="1"/>
        <end position="23"/>
    </location>
</feature>
<dbReference type="InterPro" id="IPR019165">
    <property type="entry name" value="Peptidase_M76_ATP23"/>
</dbReference>
<evidence type="ECO:0000256" key="2">
    <source>
        <dbReference type="ARBA" id="ARBA00022670"/>
    </source>
</evidence>
<gene>
    <name evidence="8" type="ORF">CEURO_LOCUS10345</name>
</gene>
<dbReference type="PANTHER" id="PTHR21711">
    <property type="entry name" value="MITOCHONDRIAL INNER MEMBRANE PROTEASE"/>
    <property type="match status" value="1"/>
</dbReference>
<evidence type="ECO:0000256" key="1">
    <source>
        <dbReference type="ARBA" id="ARBA00009915"/>
    </source>
</evidence>
<dbReference type="GO" id="GO:0046872">
    <property type="term" value="F:metal ion binding"/>
    <property type="evidence" value="ECO:0007669"/>
    <property type="project" value="UniProtKB-KW"/>
</dbReference>
<dbReference type="GO" id="GO:0033615">
    <property type="term" value="P:mitochondrial proton-transporting ATP synthase complex assembly"/>
    <property type="evidence" value="ECO:0007669"/>
    <property type="project" value="TreeGrafter"/>
</dbReference>
<evidence type="ECO:0000313" key="8">
    <source>
        <dbReference type="EMBL" id="CAH9088086.1"/>
    </source>
</evidence>
<evidence type="ECO:0000256" key="6">
    <source>
        <dbReference type="RuleBase" id="RU364057"/>
    </source>
</evidence>
<dbReference type="GO" id="GO:0005739">
    <property type="term" value="C:mitochondrion"/>
    <property type="evidence" value="ECO:0007669"/>
    <property type="project" value="GOC"/>
</dbReference>
<comment type="caution">
    <text evidence="8">The sequence shown here is derived from an EMBL/GenBank/DDBJ whole genome shotgun (WGS) entry which is preliminary data.</text>
</comment>
<protein>
    <recommendedName>
        <fullName evidence="6">Mitochondrial inner membrane protease ATP23</fullName>
        <ecNumber evidence="6">3.4.24.-</ecNumber>
    </recommendedName>
</protein>
<dbReference type="Proteomes" id="UP001152484">
    <property type="component" value="Unassembled WGS sequence"/>
</dbReference>
<dbReference type="Pfam" id="PF09768">
    <property type="entry name" value="Peptidase_M76"/>
    <property type="match status" value="1"/>
</dbReference>
<organism evidence="8 9">
    <name type="scientific">Cuscuta europaea</name>
    <name type="common">European dodder</name>
    <dbReference type="NCBI Taxonomy" id="41803"/>
    <lineage>
        <taxon>Eukaryota</taxon>
        <taxon>Viridiplantae</taxon>
        <taxon>Streptophyta</taxon>
        <taxon>Embryophyta</taxon>
        <taxon>Tracheophyta</taxon>
        <taxon>Spermatophyta</taxon>
        <taxon>Magnoliopsida</taxon>
        <taxon>eudicotyledons</taxon>
        <taxon>Gunneridae</taxon>
        <taxon>Pentapetalae</taxon>
        <taxon>asterids</taxon>
        <taxon>lamiids</taxon>
        <taxon>Solanales</taxon>
        <taxon>Convolvulaceae</taxon>
        <taxon>Cuscuteae</taxon>
        <taxon>Cuscuta</taxon>
        <taxon>Cuscuta subgen. Cuscuta</taxon>
    </lineage>
</organism>
<evidence type="ECO:0000256" key="4">
    <source>
        <dbReference type="ARBA" id="ARBA00022801"/>
    </source>
</evidence>
<accession>A0A9P0Z3T1</accession>
<dbReference type="GO" id="GO:0004222">
    <property type="term" value="F:metalloendopeptidase activity"/>
    <property type="evidence" value="ECO:0007669"/>
    <property type="project" value="InterPro"/>
</dbReference>
<comment type="similarity">
    <text evidence="1 6">Belongs to the peptidase M76 family.</text>
</comment>